<evidence type="ECO:0000256" key="1">
    <source>
        <dbReference type="SAM" id="MobiDB-lite"/>
    </source>
</evidence>
<name>A0A7S2NMZ7_9EUKA</name>
<sequence>MEGAKGVADTLCYTDVVLVLDVTGFDTTKDFVIEKCPHPVMRQFVSDALGQDFSYTIIPGCSDPISDEDETDVYRDVTQLCCFVGIPCAGGDYNDGPVRIRQRSLDAVVQALGRISQHFASSFRSTYLTPALDSGVLKPNPVSKLFISVRSHDAPGLSPSMAEATSLRNVPKGGQGRSKAQNKGKGKDKGRGKDGTATSRWTSARIVGAGVGAGVEGGASAEGARGLAEGPGASVWRLAPVHAVMKAYFSGQMTSETSRVELTYGTQDDIVEGARRVSEEITHKDCVLLLQPCIQDSPSSTTTVLLASSDHVLRLLSNSNIFHLPATNPIKAPYPQSVTLWGEAERAEVQAYLDITQHVCVLGLPVRPGDDKGSFVTCLEDIQAATDAILKFVTAHRAVAWEA</sequence>
<accession>A0A7S2NMZ7</accession>
<evidence type="ECO:0000313" key="2">
    <source>
        <dbReference type="EMBL" id="CAD9550560.1"/>
    </source>
</evidence>
<protein>
    <submittedName>
        <fullName evidence="2">Uncharacterized protein</fullName>
    </submittedName>
</protein>
<gene>
    <name evidence="2" type="ORF">CGLO1086_LOCUS273</name>
</gene>
<organism evidence="2">
    <name type="scientific">Cyanoptyche gloeocystis</name>
    <dbReference type="NCBI Taxonomy" id="77922"/>
    <lineage>
        <taxon>Eukaryota</taxon>
        <taxon>Glaucocystophyceae</taxon>
        <taxon>Glaucocystophyceae incertae sedis</taxon>
        <taxon>Cyanoptyche</taxon>
    </lineage>
</organism>
<feature type="compositionally biased region" description="Basic and acidic residues" evidence="1">
    <location>
        <begin position="185"/>
        <end position="194"/>
    </location>
</feature>
<feature type="region of interest" description="Disordered" evidence="1">
    <location>
        <begin position="167"/>
        <end position="201"/>
    </location>
</feature>
<reference evidence="2" key="1">
    <citation type="submission" date="2021-01" db="EMBL/GenBank/DDBJ databases">
        <authorList>
            <person name="Corre E."/>
            <person name="Pelletier E."/>
            <person name="Niang G."/>
            <person name="Scheremetjew M."/>
            <person name="Finn R."/>
            <person name="Kale V."/>
            <person name="Holt S."/>
            <person name="Cochrane G."/>
            <person name="Meng A."/>
            <person name="Brown T."/>
            <person name="Cohen L."/>
        </authorList>
    </citation>
    <scope>NUCLEOTIDE SEQUENCE</scope>
    <source>
        <strain evidence="2">SAG4.97</strain>
    </source>
</reference>
<dbReference type="EMBL" id="HBGX01000588">
    <property type="protein sequence ID" value="CAD9550560.1"/>
    <property type="molecule type" value="Transcribed_RNA"/>
</dbReference>
<dbReference type="AlphaFoldDB" id="A0A7S2NMZ7"/>
<proteinExistence type="predicted"/>